<evidence type="ECO:0000256" key="1">
    <source>
        <dbReference type="ARBA" id="ARBA00004123"/>
    </source>
</evidence>
<keyword evidence="2 6" id="KW-0678">Repressor</keyword>
<evidence type="ECO:0000313" key="10">
    <source>
        <dbReference type="Proteomes" id="UP001627284"/>
    </source>
</evidence>
<evidence type="ECO:0000256" key="6">
    <source>
        <dbReference type="RuleBase" id="RU367028"/>
    </source>
</evidence>
<dbReference type="Proteomes" id="UP001627284">
    <property type="component" value="Unassembled WGS sequence"/>
</dbReference>
<dbReference type="GO" id="GO:0005634">
    <property type="term" value="C:nucleus"/>
    <property type="evidence" value="ECO:0007669"/>
    <property type="project" value="UniProtKB-SubCell"/>
</dbReference>
<reference evidence="9 10" key="1">
    <citation type="submission" date="2024-05" db="EMBL/GenBank/DDBJ databases">
        <title>De novo assembly of an allotetraploid wild potato.</title>
        <authorList>
            <person name="Hosaka A.J."/>
        </authorList>
    </citation>
    <scope>NUCLEOTIDE SEQUENCE [LARGE SCALE GENOMIC DNA]</scope>
    <source>
        <tissue evidence="9">Young leaves</tissue>
    </source>
</reference>
<comment type="subcellular location">
    <subcellularLocation>
        <location evidence="1 6">Nucleus</location>
    </subcellularLocation>
</comment>
<evidence type="ECO:0000256" key="4">
    <source>
        <dbReference type="ARBA" id="ARBA00023163"/>
    </source>
</evidence>
<gene>
    <name evidence="9" type="ORF">AABB24_018925</name>
</gene>
<comment type="caution">
    <text evidence="9">The sequence shown here is derived from an EMBL/GenBank/DDBJ whole genome shotgun (WGS) entry which is preliminary data.</text>
</comment>
<evidence type="ECO:0000259" key="8">
    <source>
        <dbReference type="PROSITE" id="PS51754"/>
    </source>
</evidence>
<evidence type="ECO:0000313" key="9">
    <source>
        <dbReference type="EMBL" id="KAL3354520.1"/>
    </source>
</evidence>
<feature type="region of interest" description="Disordered" evidence="7">
    <location>
        <begin position="1"/>
        <end position="67"/>
    </location>
</feature>
<dbReference type="NCBIfam" id="TIGR01568">
    <property type="entry name" value="A_thal_3678"/>
    <property type="match status" value="1"/>
</dbReference>
<feature type="compositionally biased region" description="Low complexity" evidence="7">
    <location>
        <begin position="49"/>
        <end position="60"/>
    </location>
</feature>
<dbReference type="InterPro" id="IPR038933">
    <property type="entry name" value="Ovate"/>
</dbReference>
<keyword evidence="3 6" id="KW-0805">Transcription regulation</keyword>
<comment type="function">
    <text evidence="6">Transcriptional repressor that regulates multiple aspects of plant growth and development.</text>
</comment>
<dbReference type="PANTHER" id="PTHR33057">
    <property type="entry name" value="TRANSCRIPTION REPRESSOR OFP7-RELATED"/>
    <property type="match status" value="1"/>
</dbReference>
<evidence type="ECO:0000256" key="7">
    <source>
        <dbReference type="SAM" id="MobiDB-lite"/>
    </source>
</evidence>
<feature type="non-terminal residue" evidence="9">
    <location>
        <position position="1"/>
    </location>
</feature>
<keyword evidence="10" id="KW-1185">Reference proteome</keyword>
<dbReference type="EMBL" id="JBJKTR010000011">
    <property type="protein sequence ID" value="KAL3354520.1"/>
    <property type="molecule type" value="Genomic_DNA"/>
</dbReference>
<keyword evidence="5 6" id="KW-0539">Nucleus</keyword>
<sequence length="144" mass="15876">KMCSKMSSKNKKKWNCITSNGTAGCGCSKPKLSEIIQPKPKPRPKPEPNSHSSSTSNSDSPSPPILPAKIVGSVAVVKDSDDPFGDFRQSMLQMITEKEIYSYDDLNELLNCFLQLNSPSHHDIIVQAFMEIWNNGKNCFQAGS</sequence>
<proteinExistence type="predicted"/>
<accession>A0ABD2TDZ8</accession>
<evidence type="ECO:0000256" key="3">
    <source>
        <dbReference type="ARBA" id="ARBA00023015"/>
    </source>
</evidence>
<dbReference type="PANTHER" id="PTHR33057:SF192">
    <property type="entry name" value="TRANSCRIPTION REPRESSOR"/>
    <property type="match status" value="1"/>
</dbReference>
<protein>
    <recommendedName>
        <fullName evidence="6">Transcription repressor</fullName>
    </recommendedName>
    <alternativeName>
        <fullName evidence="6">Ovate family protein</fullName>
    </alternativeName>
</protein>
<evidence type="ECO:0000256" key="2">
    <source>
        <dbReference type="ARBA" id="ARBA00022491"/>
    </source>
</evidence>
<dbReference type="PROSITE" id="PS51754">
    <property type="entry name" value="OVATE"/>
    <property type="match status" value="1"/>
</dbReference>
<organism evidence="9 10">
    <name type="scientific">Solanum stoloniferum</name>
    <dbReference type="NCBI Taxonomy" id="62892"/>
    <lineage>
        <taxon>Eukaryota</taxon>
        <taxon>Viridiplantae</taxon>
        <taxon>Streptophyta</taxon>
        <taxon>Embryophyta</taxon>
        <taxon>Tracheophyta</taxon>
        <taxon>Spermatophyta</taxon>
        <taxon>Magnoliopsida</taxon>
        <taxon>eudicotyledons</taxon>
        <taxon>Gunneridae</taxon>
        <taxon>Pentapetalae</taxon>
        <taxon>asterids</taxon>
        <taxon>lamiids</taxon>
        <taxon>Solanales</taxon>
        <taxon>Solanaceae</taxon>
        <taxon>Solanoideae</taxon>
        <taxon>Solaneae</taxon>
        <taxon>Solanum</taxon>
    </lineage>
</organism>
<dbReference type="Pfam" id="PF04844">
    <property type="entry name" value="Ovate"/>
    <property type="match status" value="1"/>
</dbReference>
<evidence type="ECO:0000256" key="5">
    <source>
        <dbReference type="ARBA" id="ARBA00023242"/>
    </source>
</evidence>
<keyword evidence="4 6" id="KW-0804">Transcription</keyword>
<dbReference type="GO" id="GO:0045892">
    <property type="term" value="P:negative regulation of DNA-templated transcription"/>
    <property type="evidence" value="ECO:0007669"/>
    <property type="project" value="UniProtKB-UniRule"/>
</dbReference>
<feature type="domain" description="OVATE" evidence="8">
    <location>
        <begin position="76"/>
        <end position="135"/>
    </location>
</feature>
<dbReference type="InterPro" id="IPR006458">
    <property type="entry name" value="Ovate_C"/>
</dbReference>
<dbReference type="AlphaFoldDB" id="A0ABD2TDZ8"/>
<name>A0ABD2TDZ8_9SOLN</name>